<accession>A0A830H0K9</accession>
<proteinExistence type="predicted"/>
<name>A0A830H0K9_9CREN</name>
<evidence type="ECO:0000313" key="1">
    <source>
        <dbReference type="EMBL" id="GGP22244.1"/>
    </source>
</evidence>
<dbReference type="SUPFAM" id="SSF89550">
    <property type="entry name" value="PHP domain-like"/>
    <property type="match status" value="1"/>
</dbReference>
<sequence>MARNYVEFDLRIHSPEIDNVLSGLGYVAAVSPRPGGPWNLLVLSKVSAGRGRLMEVVAVRAPDRFRLNKLIYRRDIDVVTIAPGTAVPSRAQMRALADQGKAVEVVVGEFMRSDPRRLLEILDLMEDFVGASLFSQGASTIGEIKNPLDILNYLDAMTGRRRPWVDPLLKNPLDYLVDTMYRRGVCL</sequence>
<protein>
    <submittedName>
        <fullName evidence="1">Uncharacterized protein</fullName>
    </submittedName>
</protein>
<dbReference type="OrthoDB" id="26031at2157"/>
<comment type="caution">
    <text evidence="1">The sequence shown here is derived from an EMBL/GenBank/DDBJ whole genome shotgun (WGS) entry which is preliminary data.</text>
</comment>
<dbReference type="Proteomes" id="UP000610960">
    <property type="component" value="Unassembled WGS sequence"/>
</dbReference>
<dbReference type="AlphaFoldDB" id="A0A830H0K9"/>
<evidence type="ECO:0000313" key="2">
    <source>
        <dbReference type="Proteomes" id="UP000610960"/>
    </source>
</evidence>
<dbReference type="RefSeq" id="WP_188597027.1">
    <property type="nucleotide sequence ID" value="NZ_BMNL01000004.1"/>
</dbReference>
<reference evidence="1" key="2">
    <citation type="submission" date="2020-09" db="EMBL/GenBank/DDBJ databases">
        <authorList>
            <person name="Sun Q."/>
            <person name="Ohkuma M."/>
        </authorList>
    </citation>
    <scope>NUCLEOTIDE SEQUENCE</scope>
    <source>
        <strain evidence="1">JCM 10088</strain>
    </source>
</reference>
<organism evidence="1 2">
    <name type="scientific">Thermocladium modestius</name>
    <dbReference type="NCBI Taxonomy" id="62609"/>
    <lineage>
        <taxon>Archaea</taxon>
        <taxon>Thermoproteota</taxon>
        <taxon>Thermoprotei</taxon>
        <taxon>Thermoproteales</taxon>
        <taxon>Thermoproteaceae</taxon>
        <taxon>Thermocladium</taxon>
    </lineage>
</organism>
<dbReference type="InterPro" id="IPR016195">
    <property type="entry name" value="Pol/histidinol_Pase-like"/>
</dbReference>
<dbReference type="EMBL" id="BMNL01000004">
    <property type="protein sequence ID" value="GGP22244.1"/>
    <property type="molecule type" value="Genomic_DNA"/>
</dbReference>
<keyword evidence="2" id="KW-1185">Reference proteome</keyword>
<gene>
    <name evidence="1" type="ORF">GCM10007981_17530</name>
</gene>
<reference evidence="1" key="1">
    <citation type="journal article" date="2014" name="Int. J. Syst. Evol. Microbiol.">
        <title>Complete genome sequence of Corynebacterium casei LMG S-19264T (=DSM 44701T), isolated from a smear-ripened cheese.</title>
        <authorList>
            <consortium name="US DOE Joint Genome Institute (JGI-PGF)"/>
            <person name="Walter F."/>
            <person name="Albersmeier A."/>
            <person name="Kalinowski J."/>
            <person name="Ruckert C."/>
        </authorList>
    </citation>
    <scope>NUCLEOTIDE SEQUENCE</scope>
    <source>
        <strain evidence="1">JCM 10088</strain>
    </source>
</reference>